<gene>
    <name evidence="1" type="ORF">BVRB_038030</name>
</gene>
<evidence type="ECO:0000313" key="2">
    <source>
        <dbReference type="Proteomes" id="UP000035740"/>
    </source>
</evidence>
<dbReference type="Gramene" id="KMS65236">
    <property type="protein sequence ID" value="KMS65236"/>
    <property type="gene ID" value="BVRB_038030"/>
</dbReference>
<proteinExistence type="predicted"/>
<accession>A0A0J7YNS9</accession>
<dbReference type="OrthoDB" id="377733at2759"/>
<name>A0A0J7YNS9_BETVV</name>
<dbReference type="EMBL" id="KQ112251">
    <property type="protein sequence ID" value="KMS65236.1"/>
    <property type="molecule type" value="Genomic_DNA"/>
</dbReference>
<reference evidence="1 2" key="1">
    <citation type="journal article" date="2014" name="Nature">
        <title>The genome of the recently domesticated crop plant sugar beet (Beta vulgaris).</title>
        <authorList>
            <person name="Dohm J.C."/>
            <person name="Minoche A.E."/>
            <person name="Holtgrawe D."/>
            <person name="Capella-Gutierrez S."/>
            <person name="Zakrzewski F."/>
            <person name="Tafer H."/>
            <person name="Rupp O."/>
            <person name="Sorensen T.R."/>
            <person name="Stracke R."/>
            <person name="Reinhardt R."/>
            <person name="Goesmann A."/>
            <person name="Kraft T."/>
            <person name="Schulz B."/>
            <person name="Stadler P.F."/>
            <person name="Schmidt T."/>
            <person name="Gabaldon T."/>
            <person name="Lehrach H."/>
            <person name="Weisshaar B."/>
            <person name="Himmelbauer H."/>
        </authorList>
    </citation>
    <scope>NUCLEOTIDE SEQUENCE [LARGE SCALE GENOMIC DNA]</scope>
    <source>
        <tissue evidence="1">Taproot</tissue>
    </source>
</reference>
<dbReference type="AlphaFoldDB" id="A0A0J7YNS9"/>
<organism evidence="1 2">
    <name type="scientific">Beta vulgaris subsp. vulgaris</name>
    <name type="common">Beet</name>
    <dbReference type="NCBI Taxonomy" id="3555"/>
    <lineage>
        <taxon>Eukaryota</taxon>
        <taxon>Viridiplantae</taxon>
        <taxon>Streptophyta</taxon>
        <taxon>Embryophyta</taxon>
        <taxon>Tracheophyta</taxon>
        <taxon>Spermatophyta</taxon>
        <taxon>Magnoliopsida</taxon>
        <taxon>eudicotyledons</taxon>
        <taxon>Gunneridae</taxon>
        <taxon>Pentapetalae</taxon>
        <taxon>Caryophyllales</taxon>
        <taxon>Chenopodiaceae</taxon>
        <taxon>Betoideae</taxon>
        <taxon>Beta</taxon>
    </lineage>
</organism>
<feature type="non-terminal residue" evidence="1">
    <location>
        <position position="41"/>
    </location>
</feature>
<sequence length="41" mass="4416">MENIASDIEKNLELVAVTAIEDQLQDQVADAIRTMTGAGIK</sequence>
<dbReference type="Gene3D" id="3.40.50.1000">
    <property type="entry name" value="HAD superfamily/HAD-like"/>
    <property type="match status" value="1"/>
</dbReference>
<dbReference type="InterPro" id="IPR023214">
    <property type="entry name" value="HAD_sf"/>
</dbReference>
<keyword evidence="2" id="KW-1185">Reference proteome</keyword>
<evidence type="ECO:0000313" key="1">
    <source>
        <dbReference type="EMBL" id="KMS65236.1"/>
    </source>
</evidence>
<dbReference type="Proteomes" id="UP000035740">
    <property type="component" value="Unassembled WGS sequence"/>
</dbReference>
<protein>
    <submittedName>
        <fullName evidence="1">Uncharacterized protein</fullName>
    </submittedName>
</protein>